<dbReference type="EMBL" id="JAUJYO010000017">
    <property type="protein sequence ID" value="KAK1291827.1"/>
    <property type="molecule type" value="Genomic_DNA"/>
</dbReference>
<reference evidence="2" key="2">
    <citation type="submission" date="2023-06" db="EMBL/GenBank/DDBJ databases">
        <authorList>
            <person name="Ma L."/>
            <person name="Liu K.-W."/>
            <person name="Li Z."/>
            <person name="Hsiao Y.-Y."/>
            <person name="Qi Y."/>
            <person name="Fu T."/>
            <person name="Tang G."/>
            <person name="Zhang D."/>
            <person name="Sun W.-H."/>
            <person name="Liu D.-K."/>
            <person name="Li Y."/>
            <person name="Chen G.-Z."/>
            <person name="Liu X.-D."/>
            <person name="Liao X.-Y."/>
            <person name="Jiang Y.-T."/>
            <person name="Yu X."/>
            <person name="Hao Y."/>
            <person name="Huang J."/>
            <person name="Zhao X.-W."/>
            <person name="Ke S."/>
            <person name="Chen Y.-Y."/>
            <person name="Wu W.-L."/>
            <person name="Hsu J.-L."/>
            <person name="Lin Y.-F."/>
            <person name="Huang M.-D."/>
            <person name="Li C.-Y."/>
            <person name="Huang L."/>
            <person name="Wang Z.-W."/>
            <person name="Zhao X."/>
            <person name="Zhong W.-Y."/>
            <person name="Peng D.-H."/>
            <person name="Ahmad S."/>
            <person name="Lan S."/>
            <person name="Zhang J.-S."/>
            <person name="Tsai W.-C."/>
            <person name="Van De Peer Y."/>
            <person name="Liu Z.-J."/>
        </authorList>
    </citation>
    <scope>NUCLEOTIDE SEQUENCE</scope>
    <source>
        <strain evidence="2">CP</strain>
        <tissue evidence="2">Leaves</tissue>
    </source>
</reference>
<name>A0AAV9CTD1_ACOCL</name>
<gene>
    <name evidence="2" type="ORF">QJS10_CPB17g01099</name>
</gene>
<protein>
    <submittedName>
        <fullName evidence="2">Uncharacterized protein</fullName>
    </submittedName>
</protein>
<reference evidence="2" key="1">
    <citation type="journal article" date="2023" name="Nat. Commun.">
        <title>Diploid and tetraploid genomes of Acorus and the evolution of monocots.</title>
        <authorList>
            <person name="Ma L."/>
            <person name="Liu K.W."/>
            <person name="Li Z."/>
            <person name="Hsiao Y.Y."/>
            <person name="Qi Y."/>
            <person name="Fu T."/>
            <person name="Tang G.D."/>
            <person name="Zhang D."/>
            <person name="Sun W.H."/>
            <person name="Liu D.K."/>
            <person name="Li Y."/>
            <person name="Chen G.Z."/>
            <person name="Liu X.D."/>
            <person name="Liao X.Y."/>
            <person name="Jiang Y.T."/>
            <person name="Yu X."/>
            <person name="Hao Y."/>
            <person name="Huang J."/>
            <person name="Zhao X.W."/>
            <person name="Ke S."/>
            <person name="Chen Y.Y."/>
            <person name="Wu W.L."/>
            <person name="Hsu J.L."/>
            <person name="Lin Y.F."/>
            <person name="Huang M.D."/>
            <person name="Li C.Y."/>
            <person name="Huang L."/>
            <person name="Wang Z.W."/>
            <person name="Zhao X."/>
            <person name="Zhong W.Y."/>
            <person name="Peng D.H."/>
            <person name="Ahmad S."/>
            <person name="Lan S."/>
            <person name="Zhang J.S."/>
            <person name="Tsai W.C."/>
            <person name="Van de Peer Y."/>
            <person name="Liu Z.J."/>
        </authorList>
    </citation>
    <scope>NUCLEOTIDE SEQUENCE</scope>
    <source>
        <strain evidence="2">CP</strain>
    </source>
</reference>
<feature type="compositionally biased region" description="Low complexity" evidence="1">
    <location>
        <begin position="336"/>
        <end position="345"/>
    </location>
</feature>
<evidence type="ECO:0000313" key="3">
    <source>
        <dbReference type="Proteomes" id="UP001180020"/>
    </source>
</evidence>
<keyword evidence="3" id="KW-1185">Reference proteome</keyword>
<dbReference type="AlphaFoldDB" id="A0AAV9CTD1"/>
<feature type="region of interest" description="Disordered" evidence="1">
    <location>
        <begin position="336"/>
        <end position="360"/>
    </location>
</feature>
<evidence type="ECO:0000256" key="1">
    <source>
        <dbReference type="SAM" id="MobiDB-lite"/>
    </source>
</evidence>
<organism evidence="2 3">
    <name type="scientific">Acorus calamus</name>
    <name type="common">Sweet flag</name>
    <dbReference type="NCBI Taxonomy" id="4465"/>
    <lineage>
        <taxon>Eukaryota</taxon>
        <taxon>Viridiplantae</taxon>
        <taxon>Streptophyta</taxon>
        <taxon>Embryophyta</taxon>
        <taxon>Tracheophyta</taxon>
        <taxon>Spermatophyta</taxon>
        <taxon>Magnoliopsida</taxon>
        <taxon>Liliopsida</taxon>
        <taxon>Acoraceae</taxon>
        <taxon>Acorus</taxon>
    </lineage>
</organism>
<dbReference type="Proteomes" id="UP001180020">
    <property type="component" value="Unassembled WGS sequence"/>
</dbReference>
<accession>A0AAV9CTD1</accession>
<comment type="caution">
    <text evidence="2">The sequence shown here is derived from an EMBL/GenBank/DDBJ whole genome shotgun (WGS) entry which is preliminary data.</text>
</comment>
<proteinExistence type="predicted"/>
<sequence length="555" mass="59652">MEHSGSSFAKYADLKLKSAHFSISFIKIGFWQLDHPPDFEIEKVSQSRKREKPEPVPDFTQEQASCCRRHWIEVPEEDFNKHYEKILICCPRLKSISGGSLPFSNSLFFQWSPPLSDLTNSTSTAHNSSFLGIESSKCHSSGSALNCPRCASFINSLGSTVSLASSSTIVSNSPSVGGDVMTNSAPSTFVSPSEFHGSMIGITSTMSSPYIGSGVNIITSSSFVPPFESHGLTMGVANPSGHPSNNLNSSYPITNSSHIGIGITGSTYLDGISSQIGNVMNTTTAPPTLVSPFWWITSVTGYPINISPYASNSLNTATPSNVAWCFDPLASTISITSSSTSPSSPVESRIGSNRSFTNSSSLVSTSSVASSTLPPSTMGPVSPLGVMQSSSSVWPSQSLESASMTPISGHEPFHLNSIDGINDYENLFWTSPLQDRMEVGVASNDQTQEGLKISLRTCFSTEEIEKFLLDDNVDHVFALPEQYNIENNTVDSTASIDGAQSSEFSDSWLSQPATSALADKEIHESWLNFLGSESPCRTLLDDPHVHDSMGGDWSF</sequence>
<evidence type="ECO:0000313" key="2">
    <source>
        <dbReference type="EMBL" id="KAK1291827.1"/>
    </source>
</evidence>